<proteinExistence type="predicted"/>
<dbReference type="Pfam" id="PF11162">
    <property type="entry name" value="DUF2946"/>
    <property type="match status" value="1"/>
</dbReference>
<dbReference type="InterPro" id="IPR021333">
    <property type="entry name" value="DUF2946"/>
</dbReference>
<dbReference type="STRING" id="223900.GCA_000821045_00828"/>
<gene>
    <name evidence="1" type="ORF">BTW10_16175</name>
</gene>
<sequence length="131" mass="13847">MPFSPRTSMRRFTAWLSLFAMLLVVCGPVVGQASASLRHDAMPAHAMMHAEAGHGDHSRGGHVASVGLHDQCPYCSLFGHFPVIEGAFTAPIVDNAAVSAPRVPRVLASQAVTTTFPNALTRAPPLACHHA</sequence>
<dbReference type="Proteomes" id="UP000186806">
    <property type="component" value="Unassembled WGS sequence"/>
</dbReference>
<comment type="caution">
    <text evidence="1">The sequence shown here is derived from an EMBL/GenBank/DDBJ whole genome shotgun (WGS) entry which is preliminary data.</text>
</comment>
<protein>
    <recommendedName>
        <fullName evidence="3">DUF2946 domain-containing protein</fullName>
    </recommendedName>
</protein>
<evidence type="ECO:0008006" key="3">
    <source>
        <dbReference type="Google" id="ProtNLM"/>
    </source>
</evidence>
<evidence type="ECO:0000313" key="2">
    <source>
        <dbReference type="Proteomes" id="UP000186806"/>
    </source>
</evidence>
<dbReference type="EMBL" id="MSDQ01000042">
    <property type="protein sequence ID" value="OLO10134.1"/>
    <property type="molecule type" value="Genomic_DNA"/>
</dbReference>
<accession>A0A1Q8T8X4</accession>
<keyword evidence="2" id="KW-1185">Reference proteome</keyword>
<reference evidence="1 2" key="1">
    <citation type="submission" date="2016-12" db="EMBL/GenBank/DDBJ databases">
        <title>Draft genome sequences of strains Salinicola socius SMB35, Salinicola sp. MH3R3-1 and Chromohalobacter sp. SMB17 from the Verkhnekamsk potash mining region of Russia.</title>
        <authorList>
            <person name="Mavrodi D.V."/>
            <person name="Olsson B.E."/>
            <person name="Korsakova E.S."/>
            <person name="Pyankova A."/>
            <person name="Mavrodi O.V."/>
            <person name="Plotnikova E.G."/>
        </authorList>
    </citation>
    <scope>NUCLEOTIDE SEQUENCE [LARGE SCALE GENOMIC DNA]</scope>
    <source>
        <strain evidence="1 2">SMB17</strain>
    </source>
</reference>
<organism evidence="1 2">
    <name type="scientific">Chromohalobacter japonicus</name>
    <dbReference type="NCBI Taxonomy" id="223900"/>
    <lineage>
        <taxon>Bacteria</taxon>
        <taxon>Pseudomonadati</taxon>
        <taxon>Pseudomonadota</taxon>
        <taxon>Gammaproteobacteria</taxon>
        <taxon>Oceanospirillales</taxon>
        <taxon>Halomonadaceae</taxon>
        <taxon>Chromohalobacter</taxon>
    </lineage>
</organism>
<evidence type="ECO:0000313" key="1">
    <source>
        <dbReference type="EMBL" id="OLO10134.1"/>
    </source>
</evidence>
<dbReference type="AlphaFoldDB" id="A0A1Q8T8X4"/>
<name>A0A1Q8T8X4_9GAMM</name>